<dbReference type="Proteomes" id="UP001213681">
    <property type="component" value="Unassembled WGS sequence"/>
</dbReference>
<feature type="region of interest" description="Disordered" evidence="1">
    <location>
        <begin position="195"/>
        <end position="276"/>
    </location>
</feature>
<reference evidence="2" key="1">
    <citation type="submission" date="2022-12" db="EMBL/GenBank/DDBJ databases">
        <authorList>
            <person name="Petersen C."/>
        </authorList>
    </citation>
    <scope>NUCLEOTIDE SEQUENCE</scope>
    <source>
        <strain evidence="2">IBT 16125</strain>
    </source>
</reference>
<protein>
    <recommendedName>
        <fullName evidence="4">Rho-GAP domain-containing protein</fullName>
    </recommendedName>
</protein>
<accession>A0AAD6BWG6</accession>
<feature type="region of interest" description="Disordered" evidence="1">
    <location>
        <begin position="63"/>
        <end position="83"/>
    </location>
</feature>
<evidence type="ECO:0008006" key="4">
    <source>
        <dbReference type="Google" id="ProtNLM"/>
    </source>
</evidence>
<evidence type="ECO:0000313" key="3">
    <source>
        <dbReference type="Proteomes" id="UP001213681"/>
    </source>
</evidence>
<feature type="compositionally biased region" description="Polar residues" evidence="1">
    <location>
        <begin position="142"/>
        <end position="158"/>
    </location>
</feature>
<name>A0AAD6BWG6_9EURO</name>
<evidence type="ECO:0000313" key="2">
    <source>
        <dbReference type="EMBL" id="KAJ5432984.1"/>
    </source>
</evidence>
<proteinExistence type="predicted"/>
<feature type="region of interest" description="Disordered" evidence="1">
    <location>
        <begin position="12"/>
        <end position="32"/>
    </location>
</feature>
<dbReference type="GeneID" id="81605765"/>
<comment type="caution">
    <text evidence="2">The sequence shown here is derived from an EMBL/GenBank/DDBJ whole genome shotgun (WGS) entry which is preliminary data.</text>
</comment>
<evidence type="ECO:0000256" key="1">
    <source>
        <dbReference type="SAM" id="MobiDB-lite"/>
    </source>
</evidence>
<feature type="region of interest" description="Disordered" evidence="1">
    <location>
        <begin position="117"/>
        <end position="162"/>
    </location>
</feature>
<reference evidence="2" key="2">
    <citation type="journal article" date="2023" name="IMA Fungus">
        <title>Comparative genomic study of the Penicillium genus elucidates a diverse pangenome and 15 lateral gene transfer events.</title>
        <authorList>
            <person name="Petersen C."/>
            <person name="Sorensen T."/>
            <person name="Nielsen M.R."/>
            <person name="Sondergaard T.E."/>
            <person name="Sorensen J.L."/>
            <person name="Fitzpatrick D.A."/>
            <person name="Frisvad J.C."/>
            <person name="Nielsen K.L."/>
        </authorList>
    </citation>
    <scope>NUCLEOTIDE SEQUENCE</scope>
    <source>
        <strain evidence="2">IBT 16125</strain>
    </source>
</reference>
<feature type="compositionally biased region" description="Low complexity" evidence="1">
    <location>
        <begin position="250"/>
        <end position="259"/>
    </location>
</feature>
<gene>
    <name evidence="2" type="ORF">N7458_012140</name>
</gene>
<dbReference type="EMBL" id="JAPVEA010000009">
    <property type="protein sequence ID" value="KAJ5432984.1"/>
    <property type="molecule type" value="Genomic_DNA"/>
</dbReference>
<dbReference type="RefSeq" id="XP_056760276.1">
    <property type="nucleotide sequence ID" value="XM_056915522.1"/>
</dbReference>
<organism evidence="2 3">
    <name type="scientific">Penicillium daleae</name>
    <dbReference type="NCBI Taxonomy" id="63821"/>
    <lineage>
        <taxon>Eukaryota</taxon>
        <taxon>Fungi</taxon>
        <taxon>Dikarya</taxon>
        <taxon>Ascomycota</taxon>
        <taxon>Pezizomycotina</taxon>
        <taxon>Eurotiomycetes</taxon>
        <taxon>Eurotiomycetidae</taxon>
        <taxon>Eurotiales</taxon>
        <taxon>Aspergillaceae</taxon>
        <taxon>Penicillium</taxon>
    </lineage>
</organism>
<feature type="compositionally biased region" description="Basic residues" evidence="1">
    <location>
        <begin position="20"/>
        <end position="30"/>
    </location>
</feature>
<dbReference type="AlphaFoldDB" id="A0AAD6BWG6"/>
<feature type="compositionally biased region" description="Basic and acidic residues" evidence="1">
    <location>
        <begin position="260"/>
        <end position="276"/>
    </location>
</feature>
<keyword evidence="3" id="KW-1185">Reference proteome</keyword>
<sequence length="674" mass="75215">MPLLQSLLRFRKSEADSPVRSRRPWPRVRRSQSAAVVLEAHLQRNPTDAPSPTAHVTEVPDFELGHQSNDSNEPPKSLHGSSRFRGLMNRLRSNKSLEKSSLSQAFEYPELLDIEEAQNTDPIKRQPLPYGSGEFTGEAESQEQNCQVSGQTVQSQESAHTDITVCRRTSRRIPLPMQDLGENWNVDAYMTQESYDRENMQSSEISDPFSDGKMVDSYCPAPSSSHYSDDPLQGESEVSYGPKAHCQTESSSQQASIKSYSEDSQHDSHDLPPPRLVSERERFVSHSRQFSDTSRMSRLDSADAVKSFNKWASRFNLPFEIGIKKLATEEVTAEEPEEEMTLDVDNPPERRRGLFGRLRSAKSTWTLGKASSTVSPPLPKLRRIKTFANLKHRPEPLTSLRGFSLERLGFLGGSTFLTIPHYVIPCALQLPTCIVASVTYLWKFCFTIGAEELFLVPGDLKKATRLYDHFAFHVHSAAKDEHGIARAMRVATLPSWHREAPVHVLSLGWALKAFLAGLPGGILGSSRLYEALRGIYHYFNARPGLDVPLQLQHYLLARAIVALTSQIRCSLICAIFGLLDGLLGAKVDNDASVTSPQHLIPPFRRESLSRAFGPLMTGTASGTGVSLGLSTEATPGPAPVWLERDEECVVYMLVQHWTEINQVLRRGVKQGFLR</sequence>